<gene>
    <name evidence="2" type="ORF">DIJ64_00055</name>
</gene>
<dbReference type="AlphaFoldDB" id="A0AAD0KTB7"/>
<accession>A0AAD0KTB7</accession>
<protein>
    <submittedName>
        <fullName evidence="2">Uncharacterized protein</fullName>
    </submittedName>
</protein>
<dbReference type="Proteomes" id="UP000249682">
    <property type="component" value="Chromosome"/>
</dbReference>
<evidence type="ECO:0000313" key="3">
    <source>
        <dbReference type="Proteomes" id="UP000249682"/>
    </source>
</evidence>
<keyword evidence="1" id="KW-1133">Transmembrane helix</keyword>
<sequence length="63" mass="6951">MRLCVFTGTVDSGGDHYMLVVMLVIIVTSAVTTAICDLLGSFYYPLKHVFATKCGRFVIIYLS</sequence>
<name>A0AAD0KTB7_MYCLR</name>
<proteinExistence type="predicted"/>
<keyword evidence="1" id="KW-0812">Transmembrane</keyword>
<dbReference type="EMBL" id="CP029543">
    <property type="protein sequence ID" value="AWV47026.1"/>
    <property type="molecule type" value="Genomic_DNA"/>
</dbReference>
<keyword evidence="1" id="KW-0472">Membrane</keyword>
<reference evidence="2 3" key="1">
    <citation type="submission" date="2018-05" db="EMBL/GenBank/DDBJ databases">
        <title>Evolution of small genomes with special reference to Mycobacterium leprae.</title>
        <authorList>
            <person name="Mohanty P.S."/>
            <person name="Bansal A.K."/>
            <person name="Gupta U.D."/>
            <person name="Naaz F."/>
            <person name="Dwivedi V.D."/>
            <person name="Singh H."/>
            <person name="Gupta G."/>
            <person name="Sharma S."/>
            <person name="Arora M."/>
        </authorList>
    </citation>
    <scope>NUCLEOTIDE SEQUENCE [LARGE SCALE GENOMIC DNA]</scope>
    <source>
        <strain evidence="2 3">MRHRU-235-G</strain>
    </source>
</reference>
<organism evidence="2 3">
    <name type="scientific">Mycobacterium leprae</name>
    <dbReference type="NCBI Taxonomy" id="1769"/>
    <lineage>
        <taxon>Bacteria</taxon>
        <taxon>Bacillati</taxon>
        <taxon>Actinomycetota</taxon>
        <taxon>Actinomycetes</taxon>
        <taxon>Mycobacteriales</taxon>
        <taxon>Mycobacteriaceae</taxon>
        <taxon>Mycobacterium</taxon>
    </lineage>
</organism>
<evidence type="ECO:0000256" key="1">
    <source>
        <dbReference type="SAM" id="Phobius"/>
    </source>
</evidence>
<feature type="transmembrane region" description="Helical" evidence="1">
    <location>
        <begin position="20"/>
        <end position="46"/>
    </location>
</feature>
<evidence type="ECO:0000313" key="2">
    <source>
        <dbReference type="EMBL" id="AWV47026.1"/>
    </source>
</evidence>